<feature type="non-terminal residue" evidence="1">
    <location>
        <position position="1"/>
    </location>
</feature>
<protein>
    <recommendedName>
        <fullName evidence="3">DUF4116 domain-containing protein</fullName>
    </recommendedName>
</protein>
<organism evidence="1 2">
    <name type="scientific">Durusdinium trenchii</name>
    <dbReference type="NCBI Taxonomy" id="1381693"/>
    <lineage>
        <taxon>Eukaryota</taxon>
        <taxon>Sar</taxon>
        <taxon>Alveolata</taxon>
        <taxon>Dinophyceae</taxon>
        <taxon>Suessiales</taxon>
        <taxon>Symbiodiniaceae</taxon>
        <taxon>Durusdinium</taxon>
    </lineage>
</organism>
<reference evidence="1 2" key="1">
    <citation type="submission" date="2024-02" db="EMBL/GenBank/DDBJ databases">
        <authorList>
            <person name="Chen Y."/>
            <person name="Shah S."/>
            <person name="Dougan E. K."/>
            <person name="Thang M."/>
            <person name="Chan C."/>
        </authorList>
    </citation>
    <scope>NUCLEOTIDE SEQUENCE [LARGE SCALE GENOMIC DNA]</scope>
</reference>
<proteinExistence type="predicted"/>
<name>A0ABP0IVC0_9DINO</name>
<evidence type="ECO:0008006" key="3">
    <source>
        <dbReference type="Google" id="ProtNLM"/>
    </source>
</evidence>
<sequence length="327" mass="36505">VMVAVQQDGRALKFAAAALQQEKEVVRASWLSRILEDGTKLQYAPEDLRGDREFLLDAVRATKAPWLVQLASKALQEDAELVDQVKREAGTGLVFTWYHSFDCFANMRKVIVATGASVPGGEAYAEVMKKLNATGGGSATVWFDTVPVWGFQANGGKWRHPPTDCGRNDVSVPPPEGRDPMWDSLVESRVSREAPAVGSKHPCWCCHWLRAVRKKVDEGAIICCVVSNIYNAEWVKKYHAGSSEVSDAVADQYKLKREWFRNGRPPNWGEGEIEIHGHDDDDDDGIQRFSRVAPVHPHTQLPLGEGCRWEREALDNLDCTVMAFFMP</sequence>
<gene>
    <name evidence="1" type="ORF">CCMP2556_LOCUS8302</name>
</gene>
<dbReference type="Proteomes" id="UP001642484">
    <property type="component" value="Unassembled WGS sequence"/>
</dbReference>
<comment type="caution">
    <text evidence="1">The sequence shown here is derived from an EMBL/GenBank/DDBJ whole genome shotgun (WGS) entry which is preliminary data.</text>
</comment>
<dbReference type="EMBL" id="CAXAMN010003764">
    <property type="protein sequence ID" value="CAK9006031.1"/>
    <property type="molecule type" value="Genomic_DNA"/>
</dbReference>
<evidence type="ECO:0000313" key="1">
    <source>
        <dbReference type="EMBL" id="CAK9006031.1"/>
    </source>
</evidence>
<accession>A0ABP0IVC0</accession>
<evidence type="ECO:0000313" key="2">
    <source>
        <dbReference type="Proteomes" id="UP001642484"/>
    </source>
</evidence>
<keyword evidence="2" id="KW-1185">Reference proteome</keyword>